<dbReference type="VEuPathDB" id="VectorBase:CSON004843"/>
<dbReference type="PANTHER" id="PTHR17271:SF1">
    <property type="entry name" value="PROTEIN OUTSPREAD"/>
    <property type="match status" value="1"/>
</dbReference>
<name>A0A336LU67_CULSO</name>
<proteinExistence type="predicted"/>
<dbReference type="InterPro" id="IPR052223">
    <property type="entry name" value="Actin_Cytoskeleton_Reg"/>
</dbReference>
<sequence length="97" mass="11653">MISRSSECHKFVPNIFQKKKCSSCFRNRIEHNVNALNEFDQMPTKILKCGYLFIASDWDLNVPTYRSKRWQRRWFVLFDDGILAYAVDDQVCLKYKH</sequence>
<dbReference type="GO" id="GO:0015629">
    <property type="term" value="C:actin cytoskeleton"/>
    <property type="evidence" value="ECO:0007669"/>
    <property type="project" value="TreeGrafter"/>
</dbReference>
<accession>A0A336LU67</accession>
<dbReference type="SUPFAM" id="SSF50729">
    <property type="entry name" value="PH domain-like"/>
    <property type="match status" value="1"/>
</dbReference>
<gene>
    <name evidence="2" type="primary">CSON004843</name>
</gene>
<evidence type="ECO:0000259" key="1">
    <source>
        <dbReference type="PROSITE" id="PS50003"/>
    </source>
</evidence>
<dbReference type="GO" id="GO:0051015">
    <property type="term" value="F:actin filament binding"/>
    <property type="evidence" value="ECO:0007669"/>
    <property type="project" value="TreeGrafter"/>
</dbReference>
<feature type="domain" description="PH" evidence="1">
    <location>
        <begin position="45"/>
        <end position="97"/>
    </location>
</feature>
<dbReference type="PROSITE" id="PS50003">
    <property type="entry name" value="PH_DOMAIN"/>
    <property type="match status" value="1"/>
</dbReference>
<reference evidence="2" key="1">
    <citation type="submission" date="2018-07" db="EMBL/GenBank/DDBJ databases">
        <authorList>
            <person name="Quirk P.G."/>
            <person name="Krulwich T.A."/>
        </authorList>
    </citation>
    <scope>NUCLEOTIDE SEQUENCE</scope>
</reference>
<dbReference type="PANTHER" id="PTHR17271">
    <property type="entry name" value="PLECKSTRIN HOMOLOGY PH DOMAIN-CONTAINING PROTEIN"/>
    <property type="match status" value="1"/>
</dbReference>
<dbReference type="OMA" id="KCASCFK"/>
<dbReference type="Gene3D" id="2.30.29.30">
    <property type="entry name" value="Pleckstrin-homology domain (PH domain)/Phosphotyrosine-binding domain (PTB)"/>
    <property type="match status" value="1"/>
</dbReference>
<dbReference type="AlphaFoldDB" id="A0A336LU67"/>
<dbReference type="InterPro" id="IPR001849">
    <property type="entry name" value="PH_domain"/>
</dbReference>
<dbReference type="InterPro" id="IPR011993">
    <property type="entry name" value="PH-like_dom_sf"/>
</dbReference>
<organism evidence="2">
    <name type="scientific">Culicoides sonorensis</name>
    <name type="common">Biting midge</name>
    <dbReference type="NCBI Taxonomy" id="179676"/>
    <lineage>
        <taxon>Eukaryota</taxon>
        <taxon>Metazoa</taxon>
        <taxon>Ecdysozoa</taxon>
        <taxon>Arthropoda</taxon>
        <taxon>Hexapoda</taxon>
        <taxon>Insecta</taxon>
        <taxon>Pterygota</taxon>
        <taxon>Neoptera</taxon>
        <taxon>Endopterygota</taxon>
        <taxon>Diptera</taxon>
        <taxon>Nematocera</taxon>
        <taxon>Chironomoidea</taxon>
        <taxon>Ceratopogonidae</taxon>
        <taxon>Ceratopogoninae</taxon>
        <taxon>Culicoides</taxon>
        <taxon>Monoculicoides</taxon>
    </lineage>
</organism>
<dbReference type="EMBL" id="UFQT01000198">
    <property type="protein sequence ID" value="SSX21586.1"/>
    <property type="molecule type" value="Genomic_DNA"/>
</dbReference>
<protein>
    <submittedName>
        <fullName evidence="2">CSON004843 protein</fullName>
    </submittedName>
</protein>
<evidence type="ECO:0000313" key="2">
    <source>
        <dbReference type="EMBL" id="SSX21586.1"/>
    </source>
</evidence>